<evidence type="ECO:0000313" key="9">
    <source>
        <dbReference type="Proteomes" id="UP001497382"/>
    </source>
</evidence>
<dbReference type="PROSITE" id="PS01209">
    <property type="entry name" value="LDLRA_1"/>
    <property type="match status" value="1"/>
</dbReference>
<keyword evidence="9" id="KW-1185">Reference proteome</keyword>
<dbReference type="EMBL" id="CAXIEN010000004">
    <property type="protein sequence ID" value="CAL1262094.1"/>
    <property type="molecule type" value="Genomic_DNA"/>
</dbReference>
<keyword evidence="3" id="KW-0732">Signal</keyword>
<dbReference type="InterPro" id="IPR008197">
    <property type="entry name" value="WAP_dom"/>
</dbReference>
<comment type="function">
    <text evidence="1">Has antibacterial activity.</text>
</comment>
<dbReference type="AlphaFoldDB" id="A0AAV1YT72"/>
<evidence type="ECO:0000256" key="1">
    <source>
        <dbReference type="ARBA" id="ARBA00002878"/>
    </source>
</evidence>
<evidence type="ECO:0000256" key="2">
    <source>
        <dbReference type="ARBA" id="ARBA00022656"/>
    </source>
</evidence>
<evidence type="ECO:0000256" key="4">
    <source>
        <dbReference type="ARBA" id="ARBA00023157"/>
    </source>
</evidence>
<keyword evidence="6" id="KW-1133">Transmembrane helix</keyword>
<keyword evidence="6" id="KW-0812">Transmembrane</keyword>
<gene>
    <name evidence="8" type="ORF">LARSCL_LOCUS785</name>
</gene>
<dbReference type="Pfam" id="PF00095">
    <property type="entry name" value="WAP"/>
    <property type="match status" value="1"/>
</dbReference>
<dbReference type="GO" id="GO:0005576">
    <property type="term" value="C:extracellular region"/>
    <property type="evidence" value="ECO:0007669"/>
    <property type="project" value="InterPro"/>
</dbReference>
<dbReference type="SUPFAM" id="SSF57424">
    <property type="entry name" value="LDL receptor-like module"/>
    <property type="match status" value="1"/>
</dbReference>
<dbReference type="InterPro" id="IPR023415">
    <property type="entry name" value="LDLR_class-A_CS"/>
</dbReference>
<name>A0AAV1YT72_9ARAC</name>
<dbReference type="InterPro" id="IPR036055">
    <property type="entry name" value="LDL_receptor-like_sf"/>
</dbReference>
<evidence type="ECO:0000259" key="7">
    <source>
        <dbReference type="Pfam" id="PF00095"/>
    </source>
</evidence>
<proteinExistence type="predicted"/>
<dbReference type="GO" id="GO:0090729">
    <property type="term" value="F:toxin activity"/>
    <property type="evidence" value="ECO:0007669"/>
    <property type="project" value="UniProtKB-KW"/>
</dbReference>
<feature type="transmembrane region" description="Helical" evidence="6">
    <location>
        <begin position="12"/>
        <end position="33"/>
    </location>
</feature>
<comment type="caution">
    <text evidence="5">Lacks conserved residue(s) required for the propagation of feature annotation.</text>
</comment>
<accession>A0AAV1YT72</accession>
<protein>
    <recommendedName>
        <fullName evidence="7">WAP domain-containing protein</fullName>
    </recommendedName>
</protein>
<keyword evidence="4 5" id="KW-1015">Disulfide bond</keyword>
<evidence type="ECO:0000256" key="6">
    <source>
        <dbReference type="SAM" id="Phobius"/>
    </source>
</evidence>
<dbReference type="PROSITE" id="PS50068">
    <property type="entry name" value="LDLRA_2"/>
    <property type="match status" value="1"/>
</dbReference>
<dbReference type="Gene3D" id="4.10.75.10">
    <property type="entry name" value="Elafin-like"/>
    <property type="match status" value="1"/>
</dbReference>
<dbReference type="GO" id="GO:0030414">
    <property type="term" value="F:peptidase inhibitor activity"/>
    <property type="evidence" value="ECO:0007669"/>
    <property type="project" value="InterPro"/>
</dbReference>
<sequence>MINTFRHFQCYLVITTLAILLSTFAVLTAISIAEFRREQSLKNNPEIGTRLFCNPFKESKCLDNSTCIPLYRMCDGNNDCDDGSDEASCDGENCPVEPPKRCFRGIDKCYSSAECPADKLCCAESCGFICRDPVSYPTNGRKVDL</sequence>
<reference evidence="8 9" key="1">
    <citation type="submission" date="2024-04" db="EMBL/GenBank/DDBJ databases">
        <authorList>
            <person name="Rising A."/>
            <person name="Reimegard J."/>
            <person name="Sonavane S."/>
            <person name="Akerstrom W."/>
            <person name="Nylinder S."/>
            <person name="Hedman E."/>
            <person name="Kallberg Y."/>
        </authorList>
    </citation>
    <scope>NUCLEOTIDE SEQUENCE [LARGE SCALE GENOMIC DNA]</scope>
</reference>
<comment type="caution">
    <text evidence="8">The sequence shown here is derived from an EMBL/GenBank/DDBJ whole genome shotgun (WGS) entry which is preliminary data.</text>
</comment>
<feature type="disulfide bond" evidence="5">
    <location>
        <begin position="74"/>
        <end position="89"/>
    </location>
</feature>
<evidence type="ECO:0000256" key="5">
    <source>
        <dbReference type="PROSITE-ProRule" id="PRU00124"/>
    </source>
</evidence>
<keyword evidence="2" id="KW-0800">Toxin</keyword>
<dbReference type="Proteomes" id="UP001497382">
    <property type="component" value="Unassembled WGS sequence"/>
</dbReference>
<dbReference type="SMART" id="SM00192">
    <property type="entry name" value="LDLa"/>
    <property type="match status" value="1"/>
</dbReference>
<evidence type="ECO:0000256" key="3">
    <source>
        <dbReference type="ARBA" id="ARBA00022729"/>
    </source>
</evidence>
<organism evidence="8 9">
    <name type="scientific">Larinioides sclopetarius</name>
    <dbReference type="NCBI Taxonomy" id="280406"/>
    <lineage>
        <taxon>Eukaryota</taxon>
        <taxon>Metazoa</taxon>
        <taxon>Ecdysozoa</taxon>
        <taxon>Arthropoda</taxon>
        <taxon>Chelicerata</taxon>
        <taxon>Arachnida</taxon>
        <taxon>Araneae</taxon>
        <taxon>Araneomorphae</taxon>
        <taxon>Entelegynae</taxon>
        <taxon>Araneoidea</taxon>
        <taxon>Araneidae</taxon>
        <taxon>Larinioides</taxon>
    </lineage>
</organism>
<dbReference type="Gene3D" id="4.10.400.10">
    <property type="entry name" value="Low-density Lipoprotein Receptor"/>
    <property type="match status" value="1"/>
</dbReference>
<dbReference type="InterPro" id="IPR036645">
    <property type="entry name" value="Elafin-like_sf"/>
</dbReference>
<feature type="domain" description="WAP" evidence="7">
    <location>
        <begin position="93"/>
        <end position="133"/>
    </location>
</feature>
<evidence type="ECO:0000313" key="8">
    <source>
        <dbReference type="EMBL" id="CAL1262094.1"/>
    </source>
</evidence>
<keyword evidence="6" id="KW-0472">Membrane</keyword>
<dbReference type="InterPro" id="IPR002172">
    <property type="entry name" value="LDrepeatLR_classA_rpt"/>
</dbReference>
<dbReference type="CDD" id="cd00112">
    <property type="entry name" value="LDLa"/>
    <property type="match status" value="1"/>
</dbReference>
<dbReference type="Pfam" id="PF00057">
    <property type="entry name" value="Ldl_recept_a"/>
    <property type="match status" value="1"/>
</dbReference>